<dbReference type="CDD" id="cd14953">
    <property type="entry name" value="NHL_like_1"/>
    <property type="match status" value="1"/>
</dbReference>
<dbReference type="PANTHER" id="PTHR13833">
    <property type="match status" value="1"/>
</dbReference>
<dbReference type="SUPFAM" id="SSF63829">
    <property type="entry name" value="Calcium-dependent phosphotriesterase"/>
    <property type="match status" value="1"/>
</dbReference>
<proteinExistence type="predicted"/>
<accession>A0A5B8V0Z2</accession>
<keyword evidence="5" id="KW-1185">Reference proteome</keyword>
<dbReference type="InterPro" id="IPR056822">
    <property type="entry name" value="TEN_NHL"/>
</dbReference>
<feature type="chain" id="PRO_5022706168" description="Teneurin NHL domain-containing protein" evidence="2">
    <location>
        <begin position="18"/>
        <end position="353"/>
    </location>
</feature>
<evidence type="ECO:0000256" key="2">
    <source>
        <dbReference type="SAM" id="SignalP"/>
    </source>
</evidence>
<name>A0A5B8V0Z2_9SPHI</name>
<dbReference type="OrthoDB" id="791543at2"/>
<feature type="signal peptide" evidence="2">
    <location>
        <begin position="1"/>
        <end position="17"/>
    </location>
</feature>
<reference evidence="4 5" key="1">
    <citation type="journal article" date="2017" name="Curr. Microbiol.">
        <title>Mucilaginibacter ginsenosidivorans sp. nov., Isolated from Soil of Ginseng Field.</title>
        <authorList>
            <person name="Kim M.M."/>
            <person name="Siddiqi M.Z."/>
            <person name="Im W.T."/>
        </authorList>
    </citation>
    <scope>NUCLEOTIDE SEQUENCE [LARGE SCALE GENOMIC DNA]</scope>
    <source>
        <strain evidence="4 5">Gsoil 3017</strain>
    </source>
</reference>
<dbReference type="RefSeq" id="WP_147033765.1">
    <property type="nucleotide sequence ID" value="NZ_CP042436.1"/>
</dbReference>
<dbReference type="InterPro" id="IPR001258">
    <property type="entry name" value="NHL_repeat"/>
</dbReference>
<sequence>MRGKLAFIFIAAGFLFACGDRHHGAVVTTFAGSGTIGAANGKASEASFANPMGIAVDSAGDIFIADSRNNLIRKISTDGVVTTLAGSGAAGAADGKAGKASFFFPAGLAVGSGGIVYVADTRNSLIRKIAPDGTVTTIAGALTPDTKNNPEHPERLDNPHGIVAGNDGSVYFTDWAKDVIRKIGPDGKMTTIAGTGEPGSKDGIGVNASFYLPEGIAVDGKGNLFIADTYNNMIRKMDPMGVVTTIAGKPAKQGKHNDGAKDGKGPAASFSHPCGIAVARNGDLYVADVGNSKIRKISPGGVVTTLAGTGIRGAGNGDALKATFNQPFGVAADKEGNIYVADYQNNLVRKISH</sequence>
<dbReference type="KEGG" id="mgin:FRZ54_20955"/>
<feature type="domain" description="Teneurin NHL" evidence="3">
    <location>
        <begin position="40"/>
        <end position="88"/>
    </location>
</feature>
<dbReference type="Gene3D" id="2.120.10.30">
    <property type="entry name" value="TolB, C-terminal domain"/>
    <property type="match status" value="3"/>
</dbReference>
<dbReference type="AlphaFoldDB" id="A0A5B8V0Z2"/>
<evidence type="ECO:0000313" key="5">
    <source>
        <dbReference type="Proteomes" id="UP000321479"/>
    </source>
</evidence>
<dbReference type="PROSITE" id="PS51257">
    <property type="entry name" value="PROKAR_LIPOPROTEIN"/>
    <property type="match status" value="1"/>
</dbReference>
<gene>
    <name evidence="4" type="ORF">FRZ54_20955</name>
</gene>
<dbReference type="InterPro" id="IPR011042">
    <property type="entry name" value="6-blade_b-propeller_TolB-like"/>
</dbReference>
<dbReference type="PANTHER" id="PTHR13833:SF71">
    <property type="entry name" value="NHL DOMAIN-CONTAINING PROTEIN"/>
    <property type="match status" value="1"/>
</dbReference>
<evidence type="ECO:0000256" key="1">
    <source>
        <dbReference type="ARBA" id="ARBA00022737"/>
    </source>
</evidence>
<organism evidence="4 5">
    <name type="scientific">Mucilaginibacter ginsenosidivorans</name>
    <dbReference type="NCBI Taxonomy" id="398053"/>
    <lineage>
        <taxon>Bacteria</taxon>
        <taxon>Pseudomonadati</taxon>
        <taxon>Bacteroidota</taxon>
        <taxon>Sphingobacteriia</taxon>
        <taxon>Sphingobacteriales</taxon>
        <taxon>Sphingobacteriaceae</taxon>
        <taxon>Mucilaginibacter</taxon>
    </lineage>
</organism>
<evidence type="ECO:0000313" key="4">
    <source>
        <dbReference type="EMBL" id="QEC64932.1"/>
    </source>
</evidence>
<dbReference type="Pfam" id="PF25021">
    <property type="entry name" value="TEN_NHL"/>
    <property type="match status" value="1"/>
</dbReference>
<keyword evidence="1" id="KW-0677">Repeat</keyword>
<evidence type="ECO:0000259" key="3">
    <source>
        <dbReference type="Pfam" id="PF25021"/>
    </source>
</evidence>
<dbReference type="Proteomes" id="UP000321479">
    <property type="component" value="Chromosome"/>
</dbReference>
<dbReference type="Pfam" id="PF01436">
    <property type="entry name" value="NHL"/>
    <property type="match status" value="4"/>
</dbReference>
<keyword evidence="2" id="KW-0732">Signal</keyword>
<protein>
    <recommendedName>
        <fullName evidence="3">Teneurin NHL domain-containing protein</fullName>
    </recommendedName>
</protein>
<dbReference type="EMBL" id="CP042436">
    <property type="protein sequence ID" value="QEC64932.1"/>
    <property type="molecule type" value="Genomic_DNA"/>
</dbReference>